<feature type="compositionally biased region" description="Low complexity" evidence="6">
    <location>
        <begin position="226"/>
        <end position="244"/>
    </location>
</feature>
<proteinExistence type="predicted"/>
<dbReference type="EMBL" id="JAHBAY010000002">
    <property type="protein sequence ID" value="MBT0768345.1"/>
    <property type="molecule type" value="Genomic_DNA"/>
</dbReference>
<keyword evidence="4 7" id="KW-1133">Transmembrane helix</keyword>
<feature type="transmembrane region" description="Helical" evidence="7">
    <location>
        <begin position="132"/>
        <end position="150"/>
    </location>
</feature>
<dbReference type="InterPro" id="IPR011701">
    <property type="entry name" value="MFS"/>
</dbReference>
<evidence type="ECO:0000256" key="4">
    <source>
        <dbReference type="ARBA" id="ARBA00022989"/>
    </source>
</evidence>
<dbReference type="PROSITE" id="PS50850">
    <property type="entry name" value="MFS"/>
    <property type="match status" value="1"/>
</dbReference>
<protein>
    <submittedName>
        <fullName evidence="9">MFS transporter</fullName>
    </submittedName>
</protein>
<feature type="transmembrane region" description="Helical" evidence="7">
    <location>
        <begin position="105"/>
        <end position="126"/>
    </location>
</feature>
<feature type="transmembrane region" description="Helical" evidence="7">
    <location>
        <begin position="389"/>
        <end position="409"/>
    </location>
</feature>
<dbReference type="Proteomes" id="UP001197247">
    <property type="component" value="Unassembled WGS sequence"/>
</dbReference>
<dbReference type="PANTHER" id="PTHR23513:SF11">
    <property type="entry name" value="STAPHYLOFERRIN A TRANSPORTER"/>
    <property type="match status" value="1"/>
</dbReference>
<keyword evidence="10" id="KW-1185">Reference proteome</keyword>
<sequence>MGTHLSGDCGADVIGDRDGAFGAGVRGRGLGVREPLRYAAFRWLLAARTTGILGNAVAPIALAFAVLDLTGSAADLGLVVASRSVANVAVLLLGGVVADRLPRQLVLVGTSLVAALTQSTVAVLVLTGQATVPWLMVLGVANGAVAAVSMPASSALVPDTVPPELLRPANALLRLGLNGAGILGAAVGAGLVGALGPGWGLAVDATGFALAGALFAVMSRTMRHAPSSPSRSPRTSTGTSPETSQRASGTGGPGDGEGLPACGPAASRTPATDAQASTGERGGASVLGDLREGWREFSGRRWVWVVVAQFGVLNAAFVGATTVLGPVVADASFGRAAWGLVVAAQTVGLAGGALLALRWRPRHALGIGVGMMALTAVPVLALAVSPRLAVLLVAFAAGGVVLETFAIAWDQALQTHVPRQALSRVYSYDAVGSFVAIPLGEALVGPAAHAVGTRATLLGCAAVIVLASLAAVSVGSVRRLPTDVPPTSSSRSDPV</sequence>
<evidence type="ECO:0000256" key="7">
    <source>
        <dbReference type="SAM" id="Phobius"/>
    </source>
</evidence>
<feature type="transmembrane region" description="Helical" evidence="7">
    <location>
        <begin position="43"/>
        <end position="66"/>
    </location>
</feature>
<evidence type="ECO:0000256" key="6">
    <source>
        <dbReference type="SAM" id="MobiDB-lite"/>
    </source>
</evidence>
<keyword evidence="3 7" id="KW-0812">Transmembrane</keyword>
<dbReference type="SUPFAM" id="SSF103473">
    <property type="entry name" value="MFS general substrate transporter"/>
    <property type="match status" value="1"/>
</dbReference>
<reference evidence="9 10" key="1">
    <citation type="submission" date="2021-05" db="EMBL/GenBank/DDBJ databases">
        <title>Kineosporia and Streptomyces sp. nov. two new marine actinobacteria isolated from Coral.</title>
        <authorList>
            <person name="Buangrab K."/>
            <person name="Sutthacheep M."/>
            <person name="Yeemin T."/>
            <person name="Harunari E."/>
            <person name="Igarashi Y."/>
            <person name="Kanchanasin P."/>
            <person name="Tanasupawat S."/>
            <person name="Phongsopitanun W."/>
        </authorList>
    </citation>
    <scope>NUCLEOTIDE SEQUENCE [LARGE SCALE GENOMIC DNA]</scope>
    <source>
        <strain evidence="9 10">J2-2</strain>
    </source>
</reference>
<dbReference type="CDD" id="cd06173">
    <property type="entry name" value="MFS_MefA_like"/>
    <property type="match status" value="1"/>
</dbReference>
<feature type="transmembrane region" description="Helical" evidence="7">
    <location>
        <begin position="364"/>
        <end position="383"/>
    </location>
</feature>
<name>A0ABS5TB96_9ACTN</name>
<feature type="transmembrane region" description="Helical" evidence="7">
    <location>
        <begin position="78"/>
        <end position="98"/>
    </location>
</feature>
<feature type="transmembrane region" description="Helical" evidence="7">
    <location>
        <begin position="336"/>
        <end position="357"/>
    </location>
</feature>
<evidence type="ECO:0000256" key="3">
    <source>
        <dbReference type="ARBA" id="ARBA00022692"/>
    </source>
</evidence>
<dbReference type="PANTHER" id="PTHR23513">
    <property type="entry name" value="INTEGRAL MEMBRANE EFFLUX PROTEIN-RELATED"/>
    <property type="match status" value="1"/>
</dbReference>
<feature type="transmembrane region" description="Helical" evidence="7">
    <location>
        <begin position="455"/>
        <end position="474"/>
    </location>
</feature>
<gene>
    <name evidence="9" type="ORF">KIH74_05385</name>
</gene>
<dbReference type="Gene3D" id="1.20.1250.20">
    <property type="entry name" value="MFS general substrate transporter like domains"/>
    <property type="match status" value="1"/>
</dbReference>
<feature type="compositionally biased region" description="Polar residues" evidence="6">
    <location>
        <begin position="269"/>
        <end position="278"/>
    </location>
</feature>
<evidence type="ECO:0000256" key="1">
    <source>
        <dbReference type="ARBA" id="ARBA00004651"/>
    </source>
</evidence>
<dbReference type="Pfam" id="PF07690">
    <property type="entry name" value="MFS_1"/>
    <property type="match status" value="1"/>
</dbReference>
<evidence type="ECO:0000256" key="5">
    <source>
        <dbReference type="ARBA" id="ARBA00023136"/>
    </source>
</evidence>
<keyword evidence="2" id="KW-1003">Cell membrane</keyword>
<evidence type="ECO:0000313" key="9">
    <source>
        <dbReference type="EMBL" id="MBT0768345.1"/>
    </source>
</evidence>
<feature type="transmembrane region" description="Helical" evidence="7">
    <location>
        <begin position="198"/>
        <end position="218"/>
    </location>
</feature>
<evidence type="ECO:0000313" key="10">
    <source>
        <dbReference type="Proteomes" id="UP001197247"/>
    </source>
</evidence>
<comment type="caution">
    <text evidence="9">The sequence shown here is derived from an EMBL/GenBank/DDBJ whole genome shotgun (WGS) entry which is preliminary data.</text>
</comment>
<dbReference type="InterPro" id="IPR020846">
    <property type="entry name" value="MFS_dom"/>
</dbReference>
<feature type="transmembrane region" description="Helical" evidence="7">
    <location>
        <begin position="171"/>
        <end position="192"/>
    </location>
</feature>
<organism evidence="9 10">
    <name type="scientific">Kineosporia corallincola</name>
    <dbReference type="NCBI Taxonomy" id="2835133"/>
    <lineage>
        <taxon>Bacteria</taxon>
        <taxon>Bacillati</taxon>
        <taxon>Actinomycetota</taxon>
        <taxon>Actinomycetes</taxon>
        <taxon>Kineosporiales</taxon>
        <taxon>Kineosporiaceae</taxon>
        <taxon>Kineosporia</taxon>
    </lineage>
</organism>
<dbReference type="InterPro" id="IPR036259">
    <property type="entry name" value="MFS_trans_sf"/>
</dbReference>
<evidence type="ECO:0000259" key="8">
    <source>
        <dbReference type="PROSITE" id="PS50850"/>
    </source>
</evidence>
<feature type="transmembrane region" description="Helical" evidence="7">
    <location>
        <begin position="430"/>
        <end position="449"/>
    </location>
</feature>
<comment type="subcellular location">
    <subcellularLocation>
        <location evidence="1">Cell membrane</location>
        <topology evidence="1">Multi-pass membrane protein</topology>
    </subcellularLocation>
</comment>
<accession>A0ABS5TB96</accession>
<evidence type="ECO:0000256" key="2">
    <source>
        <dbReference type="ARBA" id="ARBA00022475"/>
    </source>
</evidence>
<feature type="domain" description="Major facilitator superfamily (MFS) profile" evidence="8">
    <location>
        <begin position="35"/>
        <end position="479"/>
    </location>
</feature>
<keyword evidence="5 7" id="KW-0472">Membrane</keyword>
<feature type="region of interest" description="Disordered" evidence="6">
    <location>
        <begin position="223"/>
        <end position="285"/>
    </location>
</feature>
<feature type="transmembrane region" description="Helical" evidence="7">
    <location>
        <begin position="302"/>
        <end position="324"/>
    </location>
</feature>